<evidence type="ECO:0000313" key="25">
    <source>
        <dbReference type="Proteomes" id="UP001162031"/>
    </source>
</evidence>
<dbReference type="Gene3D" id="1.20.1020.10">
    <property type="entry name" value="TAZ domain"/>
    <property type="match status" value="2"/>
</dbReference>
<feature type="compositionally biased region" description="Polar residues" evidence="19">
    <location>
        <begin position="539"/>
        <end position="569"/>
    </location>
</feature>
<dbReference type="InterPro" id="IPR031162">
    <property type="entry name" value="CBP_P300_HAT"/>
</dbReference>
<comment type="function">
    <text evidence="1">Acetyltransferase enzyme. Acetylates histones, giving a specific tag for transcriptional activation.</text>
</comment>
<keyword evidence="15" id="KW-0012">Acyltransferase</keyword>
<dbReference type="GO" id="GO:0031490">
    <property type="term" value="F:chromatin DNA binding"/>
    <property type="evidence" value="ECO:0007669"/>
    <property type="project" value="TreeGrafter"/>
</dbReference>
<feature type="domain" description="TAZ-type" evidence="21">
    <location>
        <begin position="2097"/>
        <end position="2185"/>
    </location>
</feature>
<evidence type="ECO:0000256" key="13">
    <source>
        <dbReference type="ARBA" id="ARBA00023163"/>
    </source>
</evidence>
<dbReference type="InterPro" id="IPR035898">
    <property type="entry name" value="TAZ_dom_sf"/>
</dbReference>
<keyword evidence="10" id="KW-0805">Transcription regulation</keyword>
<dbReference type="InterPro" id="IPR043145">
    <property type="entry name" value="Znf_ZZ_sf"/>
</dbReference>
<evidence type="ECO:0000256" key="5">
    <source>
        <dbReference type="ARBA" id="ARBA00022679"/>
    </source>
</evidence>
<feature type="region of interest" description="Disordered" evidence="19">
    <location>
        <begin position="1186"/>
        <end position="1205"/>
    </location>
</feature>
<feature type="region of interest" description="Disordered" evidence="19">
    <location>
        <begin position="60"/>
        <end position="119"/>
    </location>
</feature>
<dbReference type="PROSITE" id="PS01357">
    <property type="entry name" value="ZF_ZZ_1"/>
    <property type="match status" value="1"/>
</dbReference>
<feature type="compositionally biased region" description="Basic residues" evidence="19">
    <location>
        <begin position="1799"/>
        <end position="1811"/>
    </location>
</feature>
<evidence type="ECO:0000259" key="21">
    <source>
        <dbReference type="PROSITE" id="PS50134"/>
    </source>
</evidence>
<feature type="compositionally biased region" description="Low complexity" evidence="19">
    <location>
        <begin position="60"/>
        <end position="72"/>
    </location>
</feature>
<feature type="region of interest" description="Disordered" evidence="19">
    <location>
        <begin position="2205"/>
        <end position="2235"/>
    </location>
</feature>
<protein>
    <recommendedName>
        <fullName evidence="3">histone acetyltransferase</fullName>
        <ecNumber evidence="3">2.3.1.48</ecNumber>
    </recommendedName>
</protein>
<evidence type="ECO:0000256" key="14">
    <source>
        <dbReference type="ARBA" id="ARBA00023242"/>
    </source>
</evidence>
<keyword evidence="6" id="KW-0479">Metal-binding</keyword>
<dbReference type="PROSITE" id="PS50134">
    <property type="entry name" value="ZF_TAZ"/>
    <property type="match status" value="2"/>
</dbReference>
<evidence type="ECO:0000256" key="8">
    <source>
        <dbReference type="ARBA" id="ARBA00022833"/>
    </source>
</evidence>
<feature type="compositionally biased region" description="Low complexity" evidence="19">
    <location>
        <begin position="332"/>
        <end position="354"/>
    </location>
</feature>
<dbReference type="InterPro" id="IPR036427">
    <property type="entry name" value="Bromodomain-like_sf"/>
</dbReference>
<feature type="region of interest" description="Disordered" evidence="19">
    <location>
        <begin position="252"/>
        <end position="354"/>
    </location>
</feature>
<dbReference type="PROSITE" id="PS50014">
    <property type="entry name" value="BROMODOMAIN_2"/>
    <property type="match status" value="1"/>
</dbReference>
<keyword evidence="25" id="KW-1185">Reference proteome</keyword>
<dbReference type="EC" id="2.3.1.48" evidence="3"/>
<evidence type="ECO:0000256" key="2">
    <source>
        <dbReference type="ARBA" id="ARBA00004123"/>
    </source>
</evidence>
<evidence type="ECO:0000256" key="3">
    <source>
        <dbReference type="ARBA" id="ARBA00013184"/>
    </source>
</evidence>
<evidence type="ECO:0000256" key="11">
    <source>
        <dbReference type="ARBA" id="ARBA00023117"/>
    </source>
</evidence>
<accession>A0AAV0U6P5</accession>
<dbReference type="Gene3D" id="1.10.246.20">
    <property type="entry name" value="Coactivator CBP, KIX domain"/>
    <property type="match status" value="1"/>
</dbReference>
<dbReference type="Pfam" id="PF00569">
    <property type="entry name" value="ZZ"/>
    <property type="match status" value="1"/>
</dbReference>
<evidence type="ECO:0000256" key="1">
    <source>
        <dbReference type="ARBA" id="ARBA00002581"/>
    </source>
</evidence>
<evidence type="ECO:0000259" key="20">
    <source>
        <dbReference type="PROSITE" id="PS50014"/>
    </source>
</evidence>
<keyword evidence="12" id="KW-0010">Activator</keyword>
<evidence type="ECO:0000313" key="24">
    <source>
        <dbReference type="EMBL" id="CAI5730629.1"/>
    </source>
</evidence>
<comment type="subcellular location">
    <subcellularLocation>
        <location evidence="2">Nucleus</location>
    </subcellularLocation>
</comment>
<dbReference type="GO" id="GO:0045944">
    <property type="term" value="P:positive regulation of transcription by RNA polymerase II"/>
    <property type="evidence" value="ECO:0007669"/>
    <property type="project" value="TreeGrafter"/>
</dbReference>
<dbReference type="InterPro" id="IPR013083">
    <property type="entry name" value="Znf_RING/FYVE/PHD"/>
</dbReference>
<feature type="compositionally biased region" description="Low complexity" evidence="19">
    <location>
        <begin position="1485"/>
        <end position="1494"/>
    </location>
</feature>
<evidence type="ECO:0000256" key="15">
    <source>
        <dbReference type="ARBA" id="ARBA00023315"/>
    </source>
</evidence>
<dbReference type="Gene3D" id="3.30.40.10">
    <property type="entry name" value="Zinc/RING finger domain, C3HC4 (zinc finger)"/>
    <property type="match status" value="1"/>
</dbReference>
<dbReference type="InterPro" id="IPR001487">
    <property type="entry name" value="Bromodomain"/>
</dbReference>
<dbReference type="InterPro" id="IPR013178">
    <property type="entry name" value="Histone_AcTrfase_Rtt109/CBP"/>
</dbReference>
<evidence type="ECO:0000256" key="16">
    <source>
        <dbReference type="ARBA" id="ARBA00048017"/>
    </source>
</evidence>
<feature type="region of interest" description="Disordered" evidence="19">
    <location>
        <begin position="1464"/>
        <end position="1494"/>
    </location>
</feature>
<dbReference type="SUPFAM" id="SSF47370">
    <property type="entry name" value="Bromodomain"/>
    <property type="match status" value="1"/>
</dbReference>
<dbReference type="GO" id="GO:0004402">
    <property type="term" value="F:histone acetyltransferase activity"/>
    <property type="evidence" value="ECO:0007669"/>
    <property type="project" value="InterPro"/>
</dbReference>
<evidence type="ECO:0000259" key="22">
    <source>
        <dbReference type="PROSITE" id="PS50135"/>
    </source>
</evidence>
<dbReference type="SUPFAM" id="SSF57850">
    <property type="entry name" value="RING/U-box"/>
    <property type="match status" value="1"/>
</dbReference>
<dbReference type="GO" id="GO:0000123">
    <property type="term" value="C:histone acetyltransferase complex"/>
    <property type="evidence" value="ECO:0007669"/>
    <property type="project" value="TreeGrafter"/>
</dbReference>
<dbReference type="PANTHER" id="PTHR13808:SF1">
    <property type="entry name" value="HISTONE ACETYLTRANSFERASE"/>
    <property type="match status" value="1"/>
</dbReference>
<dbReference type="InterPro" id="IPR000197">
    <property type="entry name" value="Znf_TAZ"/>
</dbReference>
<dbReference type="Gene3D" id="2.10.110.40">
    <property type="match status" value="1"/>
</dbReference>
<dbReference type="PROSITE" id="PS51727">
    <property type="entry name" value="CBP_P300_HAT"/>
    <property type="match status" value="1"/>
</dbReference>
<dbReference type="GO" id="GO:0003713">
    <property type="term" value="F:transcription coactivator activity"/>
    <property type="evidence" value="ECO:0007669"/>
    <property type="project" value="TreeGrafter"/>
</dbReference>
<comment type="catalytic activity">
    <reaction evidence="16">
        <text>L-lysyl-[protein] + acetyl-CoA = N(6)-acetyl-L-lysyl-[protein] + CoA + H(+)</text>
        <dbReference type="Rhea" id="RHEA:45948"/>
        <dbReference type="Rhea" id="RHEA-COMP:9752"/>
        <dbReference type="Rhea" id="RHEA-COMP:10731"/>
        <dbReference type="ChEBI" id="CHEBI:15378"/>
        <dbReference type="ChEBI" id="CHEBI:29969"/>
        <dbReference type="ChEBI" id="CHEBI:57287"/>
        <dbReference type="ChEBI" id="CHEBI:57288"/>
        <dbReference type="ChEBI" id="CHEBI:61930"/>
        <dbReference type="EC" id="2.3.1.48"/>
    </reaction>
</comment>
<evidence type="ECO:0000256" key="4">
    <source>
        <dbReference type="ARBA" id="ARBA00022481"/>
    </source>
</evidence>
<keyword evidence="13" id="KW-0804">Transcription</keyword>
<evidence type="ECO:0000259" key="23">
    <source>
        <dbReference type="PROSITE" id="PS51727"/>
    </source>
</evidence>
<dbReference type="Gene3D" id="1.20.920.10">
    <property type="entry name" value="Bromodomain-like"/>
    <property type="match status" value="1"/>
</dbReference>
<feature type="compositionally biased region" description="Low complexity" evidence="19">
    <location>
        <begin position="252"/>
        <end position="261"/>
    </location>
</feature>
<dbReference type="SMART" id="SM00551">
    <property type="entry name" value="ZnF_TAZ"/>
    <property type="match status" value="2"/>
</dbReference>
<dbReference type="SUPFAM" id="SSF57933">
    <property type="entry name" value="TAZ domain"/>
    <property type="match status" value="2"/>
</dbReference>
<evidence type="ECO:0000256" key="9">
    <source>
        <dbReference type="ARBA" id="ARBA00022853"/>
    </source>
</evidence>
<dbReference type="GO" id="GO:0008270">
    <property type="term" value="F:zinc ion binding"/>
    <property type="evidence" value="ECO:0007669"/>
    <property type="project" value="UniProtKB-KW"/>
</dbReference>
<feature type="compositionally biased region" description="Low complexity" evidence="19">
    <location>
        <begin position="1099"/>
        <end position="1113"/>
    </location>
</feature>
<feature type="region of interest" description="Disordered" evidence="19">
    <location>
        <begin position="1092"/>
        <end position="1135"/>
    </location>
</feature>
<feature type="domain" description="TAZ-type" evidence="21">
    <location>
        <begin position="623"/>
        <end position="707"/>
    </location>
</feature>
<dbReference type="SMART" id="SM00291">
    <property type="entry name" value="ZnF_ZZ"/>
    <property type="match status" value="1"/>
</dbReference>
<evidence type="ECO:0000256" key="18">
    <source>
        <dbReference type="PROSITE-ProRule" id="PRU00228"/>
    </source>
</evidence>
<evidence type="ECO:0000256" key="10">
    <source>
        <dbReference type="ARBA" id="ARBA00023015"/>
    </source>
</evidence>
<dbReference type="SMART" id="SM01250">
    <property type="entry name" value="KAT11"/>
    <property type="match status" value="1"/>
</dbReference>
<dbReference type="Pfam" id="PF08214">
    <property type="entry name" value="HAT_KAT11"/>
    <property type="match status" value="1"/>
</dbReference>
<evidence type="ECO:0000256" key="7">
    <source>
        <dbReference type="ARBA" id="ARBA00022771"/>
    </source>
</evidence>
<organism evidence="24 25">
    <name type="scientific">Hyaloperonospora brassicae</name>
    <name type="common">Brassica downy mildew</name>
    <name type="synonym">Peronospora brassicae</name>
    <dbReference type="NCBI Taxonomy" id="162125"/>
    <lineage>
        <taxon>Eukaryota</taxon>
        <taxon>Sar</taxon>
        <taxon>Stramenopiles</taxon>
        <taxon>Oomycota</taxon>
        <taxon>Peronosporomycetes</taxon>
        <taxon>Peronosporales</taxon>
        <taxon>Peronosporaceae</taxon>
        <taxon>Hyaloperonospora</taxon>
    </lineage>
</organism>
<feature type="compositionally biased region" description="Polar residues" evidence="19">
    <location>
        <begin position="1470"/>
        <end position="1484"/>
    </location>
</feature>
<dbReference type="PANTHER" id="PTHR13808">
    <property type="entry name" value="CBP/P300-RELATED"/>
    <property type="match status" value="1"/>
</dbReference>
<proteinExistence type="predicted"/>
<dbReference type="InterPro" id="IPR038547">
    <property type="entry name" value="RING_CBP-p300_sf"/>
</dbReference>
<feature type="region of interest" description="Disordered" evidence="19">
    <location>
        <begin position="539"/>
        <end position="578"/>
    </location>
</feature>
<keyword evidence="7 18" id="KW-0863">Zinc-finger</keyword>
<dbReference type="Proteomes" id="UP001162031">
    <property type="component" value="Unassembled WGS sequence"/>
</dbReference>
<reference evidence="24" key="1">
    <citation type="submission" date="2022-12" db="EMBL/GenBank/DDBJ databases">
        <authorList>
            <person name="Webb A."/>
        </authorList>
    </citation>
    <scope>NUCLEOTIDE SEQUENCE</scope>
    <source>
        <strain evidence="24">Hp1</strain>
    </source>
</reference>
<dbReference type="InterPro" id="IPR011011">
    <property type="entry name" value="Znf_FYVE_PHD"/>
</dbReference>
<dbReference type="Gene3D" id="3.30.60.90">
    <property type="match status" value="1"/>
</dbReference>
<sequence>MDSSHAFVGDFGVNMNRGDNRFMNQFNVGGSASVGVGGLDLSTSGLDFTGSTNDLMTETSSLMLGPSSSSSSTAGLIDFPDELNSPTASTTTSSSLSGSNNGTLAMPDTSMSMMTRTPSADAIPFPASLATESLSNSGAMPLSSTGLNVMNYMNTTSTSTAPSNRGNGLALDANMGMNAGVNVGLGLGMDTMGMDMSANAFGMKDTNQMMFSNMQHQMNMMSPQVSYYMPQQQQMQQQQHYMQMMQQQRQFNLQRQQQQQKALRERQRQAQQQQMQKNNQQAHQQRAAQLQNQQQMLAASHGSSQMIAQGQMSGGNKTLTLGGDTNVNTARSQPQTSGPSTGPTTSTTRPTWQTSADQALRKEMLNHIMRVLQNQRSNAPANWLQKLPEMAHRLEDECYRIAASREEYANTSTLQSRLRSIVRSAQTHQRHVGGNAIRQPGAPNHTSPANAGPAALASSGTPIPFPGQRAVAPMANEASLDVKGLASQAIQMPPELQDLPPQVKTPVKVEVCQAQARMQVTPSGVDFMADRLSMTSTGASPITGQNNAQTAPGASVFNGNGNATSFGPQSASSPASTATRNKSAQIIWQFKAKAQQVTSALDKNQTTEYHNKLRLMVREDVKTAGSKEVLQRQQQRLLLLRHAMWCKSPEGTCATTPSCGEMKRLWAHMSACRQTNACSYSHCISSKYVLSHFQQCANAKCLVCQVVRYPVEVKEKNGTLMLDADRALQQIIAASQRRQRMLAMKKQQEMQQQQQQIAPHVQQPMPLAMPAHLQHPQSSNNFAAMNLQRQQQNVEHAGNSSAPADANPTNTLGVAVPAAQSTGLNGMMGNVKASNTVAATNPMQDEQRQFQLIKQKLSGRSLEQLTAHCVKLEKWVEEIRARMNAIMNECRQLLHLSNSTQDPMQKSQYEAQVQEKRVMLKQLDVKFKQCRSQRNIVKHVIDERSVTTSMSTRNGVATSNHAVANAPAATMQPIPMPTQIQQPNFLQKTQGPTVSTPVTSVKPSPDDLLGEEDADVPLKVDDSLLVAGKPLEMPTELQDTSATPISVAAPLNTLTAAHESTGNLPLTVLNGPRPVLPSDTAAPGQVLDSYQGRTKETGKTGTASSASGSVGVTVKEEPERTARDGEATTSKQASVKQEVTINPLTMNNSKLNAMMVEHRRMDASKTVQLPAGAVGTPKAIIATNGSETNVSSAAPATPAPPASSEVPMSVLNELSNEDLASHINSLVTGYNATVSPATLKKKLEALLKGMMDHKFGWVFNTPVDPVALNIPNYFKIIRKPMDLGTVKKKLEVGVYKHTEEFATDVRTTFLNAMQYNSEDQDVYSLAKDMLSDFNGEMRKLVAEFDVDEKAARAKESSCRLCGIERMVFEPAVLYCNGECNSRIRRNCYYYMSADNKYHCCHQCYASLPDVIKHNEGRQYQKGALARKKNDEVHEEPWVQCDKCERWVHQICALFNGKIDSEKKPQLVKSEGNQATEGSETSPLPSSSAAKSSAVTTTTTVVKNSSSSGSKGTVHSITTSPGSEFLCPECLLEHRKSEPEKYKIGRHAFSAKDLPRTKLSDFLERRIIKSLQAEREDEAKWTQRDVKDVETAEGLTVRLVSNIEKQLMVRDKMFQRYKDSHKYTSEHRFKSKCICMFQELDGVSVLLFGMYVHEFDEQEADCNSRRVYISYLDSVNYFQPPHLRTKVYHELLIAYFDFVKQRGFHTAHLWACPPLKGDDYILYCHPEAQKTPKSDRLRAWYVDMLVKAEEEGVVWQITNMYDDYWCNDNTPCALPYFEGDYWVGLVEDLIEKLDAEKPKKVVNKRGSKSQKRKTSDTKKAANKKSKSKKAKRRKTTSGEEVLCDEDEDNDDETPLISNRTLTVKSLDAADRKLSDPLMHKLSEVIEPMKDDFLVVKLVPCCRVCNTSVVQGALWRDHSVKTEHGLNPKVVQMALCDGCYQKLKVVCTAGVSAAHHRLQARLHTLTKEIMALPERCIDPDEINDSEFFDTRQAFLSLCQGNHYQFDELRRAKHSSMMALYHLGNPNPNAYVYECNACTRDIVTGNRWHCHTCPDFDVCDACYAKEKHEHPLEMVPTSGAGASLALAGGAIGPGGAPDLTPEKRRLREQRAKNVRLHMQLLVHSSSCVDGNCGSSNCEKMKELMRHGAQCKQRAYGGCTICRRVWALLQLHARQCRQYKCKVPRCHDLREHVRKLQLQQQLMDDRRRAAVTQQYRQLQSERRQEQQEQAQGDSPMPQA</sequence>
<feature type="region of interest" description="Disordered" evidence="19">
    <location>
        <begin position="1799"/>
        <end position="1853"/>
    </location>
</feature>
<keyword evidence="14" id="KW-0539">Nucleus</keyword>
<dbReference type="InterPro" id="IPR036529">
    <property type="entry name" value="KIX_dom_sf"/>
</dbReference>
<keyword evidence="5" id="KW-0808">Transferase</keyword>
<feature type="region of interest" description="Disordered" evidence="19">
    <location>
        <begin position="426"/>
        <end position="462"/>
    </location>
</feature>
<dbReference type="GO" id="GO:0005634">
    <property type="term" value="C:nucleus"/>
    <property type="evidence" value="ECO:0007669"/>
    <property type="project" value="UniProtKB-SubCell"/>
</dbReference>
<dbReference type="SMART" id="SM00297">
    <property type="entry name" value="BROMO"/>
    <property type="match status" value="1"/>
</dbReference>
<gene>
    <name evidence="24" type="ORF">HBR001_LOCUS4917</name>
</gene>
<evidence type="ECO:0000256" key="17">
    <source>
        <dbReference type="PROSITE-ProRule" id="PRU00035"/>
    </source>
</evidence>
<feature type="domain" description="ZZ-type" evidence="22">
    <location>
        <begin position="2027"/>
        <end position="2077"/>
    </location>
</feature>
<keyword evidence="4" id="KW-0488">Methylation</keyword>
<feature type="compositionally biased region" description="Basic and acidic residues" evidence="19">
    <location>
        <begin position="1114"/>
        <end position="1126"/>
    </location>
</feature>
<feature type="compositionally biased region" description="Polar residues" evidence="19">
    <location>
        <begin position="109"/>
        <end position="118"/>
    </location>
</feature>
<comment type="caution">
    <text evidence="24">The sequence shown here is derived from an EMBL/GenBank/DDBJ whole genome shotgun (WGS) entry which is preliminary data.</text>
</comment>
<dbReference type="SUPFAM" id="SSF57903">
    <property type="entry name" value="FYVE/PHD zinc finger"/>
    <property type="match status" value="1"/>
</dbReference>
<dbReference type="GO" id="GO:0140297">
    <property type="term" value="F:DNA-binding transcription factor binding"/>
    <property type="evidence" value="ECO:0007669"/>
    <property type="project" value="UniProtKB-ARBA"/>
</dbReference>
<keyword evidence="11 17" id="KW-0103">Bromodomain</keyword>
<dbReference type="GO" id="GO:0005667">
    <property type="term" value="C:transcription regulator complex"/>
    <property type="evidence" value="ECO:0007669"/>
    <property type="project" value="TreeGrafter"/>
</dbReference>
<feature type="domain" description="Bromo" evidence="20">
    <location>
        <begin position="1251"/>
        <end position="1323"/>
    </location>
</feature>
<feature type="domain" description="CBP/p300-type HAT" evidence="23">
    <location>
        <begin position="1547"/>
        <end position="2025"/>
    </location>
</feature>
<evidence type="ECO:0000256" key="12">
    <source>
        <dbReference type="ARBA" id="ARBA00023159"/>
    </source>
</evidence>
<dbReference type="PRINTS" id="PR00503">
    <property type="entry name" value="BROMODOMAIN"/>
</dbReference>
<feature type="compositionally biased region" description="Low complexity" evidence="19">
    <location>
        <begin position="87"/>
        <end position="105"/>
    </location>
</feature>
<keyword evidence="8" id="KW-0862">Zinc</keyword>
<dbReference type="EMBL" id="CANTFL010001048">
    <property type="protein sequence ID" value="CAI5730629.1"/>
    <property type="molecule type" value="Genomic_DNA"/>
</dbReference>
<dbReference type="PROSITE" id="PS50135">
    <property type="entry name" value="ZF_ZZ_2"/>
    <property type="match status" value="1"/>
</dbReference>
<keyword evidence="9" id="KW-0156">Chromatin regulator</keyword>
<feature type="compositionally biased region" description="Acidic residues" evidence="19">
    <location>
        <begin position="1840"/>
        <end position="1852"/>
    </location>
</feature>
<evidence type="ECO:0000256" key="6">
    <source>
        <dbReference type="ARBA" id="ARBA00022723"/>
    </source>
</evidence>
<feature type="compositionally biased region" description="Low complexity" evidence="19">
    <location>
        <begin position="269"/>
        <end position="298"/>
    </location>
</feature>
<dbReference type="Pfam" id="PF02135">
    <property type="entry name" value="zf-TAZ"/>
    <property type="match status" value="2"/>
</dbReference>
<dbReference type="InterPro" id="IPR000433">
    <property type="entry name" value="Znf_ZZ"/>
</dbReference>
<feature type="compositionally biased region" description="Basic residues" evidence="19">
    <location>
        <begin position="1819"/>
        <end position="1834"/>
    </location>
</feature>
<evidence type="ECO:0000256" key="19">
    <source>
        <dbReference type="SAM" id="MobiDB-lite"/>
    </source>
</evidence>
<dbReference type="Pfam" id="PF00439">
    <property type="entry name" value="Bromodomain"/>
    <property type="match status" value="1"/>
</dbReference>
<feature type="compositionally biased region" description="Polar residues" evidence="19">
    <location>
        <begin position="301"/>
        <end position="331"/>
    </location>
</feature>
<name>A0AAV0U6P5_HYABA</name>